<dbReference type="EMBL" id="FOFB01000027">
    <property type="protein sequence ID" value="SER19698.1"/>
    <property type="molecule type" value="Genomic_DNA"/>
</dbReference>
<sequence length="39" mass="4508">MYLQKGILSIFLNSLIRAIGLLPGAKQPLYIYIIFIHFK</sequence>
<dbReference type="AlphaFoldDB" id="A0A1H9M7N7"/>
<reference evidence="2" key="1">
    <citation type="submission" date="2016-10" db="EMBL/GenBank/DDBJ databases">
        <authorList>
            <person name="Varghese N."/>
            <person name="Submissions S."/>
        </authorList>
    </citation>
    <scope>NUCLEOTIDE SEQUENCE [LARGE SCALE GENOMIC DNA]</scope>
    <source>
        <strain evidence="2">DSM 24740</strain>
    </source>
</reference>
<dbReference type="Proteomes" id="UP000199021">
    <property type="component" value="Unassembled WGS sequence"/>
</dbReference>
<keyword evidence="2" id="KW-1185">Reference proteome</keyword>
<protein>
    <submittedName>
        <fullName evidence="1">Uncharacterized protein</fullName>
    </submittedName>
</protein>
<accession>A0A1H9M7N7</accession>
<evidence type="ECO:0000313" key="2">
    <source>
        <dbReference type="Proteomes" id="UP000199021"/>
    </source>
</evidence>
<organism evidence="1 2">
    <name type="scientific">Neolewinella agarilytica</name>
    <dbReference type="NCBI Taxonomy" id="478744"/>
    <lineage>
        <taxon>Bacteria</taxon>
        <taxon>Pseudomonadati</taxon>
        <taxon>Bacteroidota</taxon>
        <taxon>Saprospiria</taxon>
        <taxon>Saprospirales</taxon>
        <taxon>Lewinellaceae</taxon>
        <taxon>Neolewinella</taxon>
    </lineage>
</organism>
<dbReference type="InParanoid" id="A0A1H9M7N7"/>
<evidence type="ECO:0000313" key="1">
    <source>
        <dbReference type="EMBL" id="SER19698.1"/>
    </source>
</evidence>
<proteinExistence type="predicted"/>
<gene>
    <name evidence="1" type="ORF">SAMN05444359_12760</name>
</gene>
<name>A0A1H9M7N7_9BACT</name>
<dbReference type="STRING" id="478744.SAMN05444359_12760"/>